<name>A0A7J3MY59_9CREN</name>
<dbReference type="Pfam" id="PF00005">
    <property type="entry name" value="ABC_tran"/>
    <property type="match status" value="1"/>
</dbReference>
<reference evidence="11" key="1">
    <citation type="journal article" date="2020" name="mSystems">
        <title>Genome- and Community-Level Interaction Insights into Carbon Utilization and Element Cycling Functions of Hydrothermarchaeota in Hydrothermal Sediment.</title>
        <authorList>
            <person name="Zhou Z."/>
            <person name="Liu Y."/>
            <person name="Xu W."/>
            <person name="Pan J."/>
            <person name="Luo Z.H."/>
            <person name="Li M."/>
        </authorList>
    </citation>
    <scope>NUCLEOTIDE SEQUENCE [LARGE SCALE GENOMIC DNA]</scope>
    <source>
        <strain evidence="10">SpSt-629</strain>
        <strain evidence="11">SpSt-688</strain>
    </source>
</reference>
<proteinExistence type="predicted"/>
<sequence>MVLAVKSSKLYIGYELDEGIAWVVEDLNMSIESNITYCLIGESGCGKSTIGNAIAGLLPPYAYTHGKLIVMDKNVIDEGVRRFNGIRGKIVVKIPQDPASALNPYMTIGDQLDIAVKNYFRNLSDREVKAKTLELLSEVMLDREVYDMYPHQLSGGMKQRAAIALALAPEPKIIVADEPTSSLDAYLKHAIASLLKKLQREWELTMIFITHEIPIAQYVCNRVAVIYAGRIVEEGSASDVLQNPRHPYVELLLKAYPKRLARERLTDIPGMPPPPGRYPQGCKFVPRCPYVFNRCRIEEPPLIALGNRLIRCWRYYE</sequence>
<keyword evidence="6 11" id="KW-0067">ATP-binding</keyword>
<dbReference type="GO" id="GO:0015833">
    <property type="term" value="P:peptide transport"/>
    <property type="evidence" value="ECO:0007669"/>
    <property type="project" value="InterPro"/>
</dbReference>
<dbReference type="SMART" id="SM00382">
    <property type="entry name" value="AAA"/>
    <property type="match status" value="1"/>
</dbReference>
<evidence type="ECO:0000256" key="5">
    <source>
        <dbReference type="ARBA" id="ARBA00022741"/>
    </source>
</evidence>
<protein>
    <submittedName>
        <fullName evidence="11">ABC transporter ATP-binding protein</fullName>
    </submittedName>
</protein>
<keyword evidence="7" id="KW-1278">Translocase</keyword>
<dbReference type="GO" id="GO:0016887">
    <property type="term" value="F:ATP hydrolysis activity"/>
    <property type="evidence" value="ECO:0007669"/>
    <property type="project" value="InterPro"/>
</dbReference>
<evidence type="ECO:0000256" key="1">
    <source>
        <dbReference type="ARBA" id="ARBA00004202"/>
    </source>
</evidence>
<dbReference type="CDD" id="cd03257">
    <property type="entry name" value="ABC_NikE_OppD_transporters"/>
    <property type="match status" value="1"/>
</dbReference>
<dbReference type="GO" id="GO:0005886">
    <property type="term" value="C:plasma membrane"/>
    <property type="evidence" value="ECO:0007669"/>
    <property type="project" value="UniProtKB-SubCell"/>
</dbReference>
<dbReference type="GO" id="GO:0005524">
    <property type="term" value="F:ATP binding"/>
    <property type="evidence" value="ECO:0007669"/>
    <property type="project" value="UniProtKB-KW"/>
</dbReference>
<dbReference type="PANTHER" id="PTHR43297">
    <property type="entry name" value="OLIGOPEPTIDE TRANSPORT ATP-BINDING PROTEIN APPD"/>
    <property type="match status" value="1"/>
</dbReference>
<keyword evidence="8" id="KW-0472">Membrane</keyword>
<evidence type="ECO:0000256" key="6">
    <source>
        <dbReference type="ARBA" id="ARBA00022840"/>
    </source>
</evidence>
<dbReference type="EMBL" id="DTDH01000106">
    <property type="protein sequence ID" value="HGT98487.1"/>
    <property type="molecule type" value="Genomic_DNA"/>
</dbReference>
<evidence type="ECO:0000256" key="2">
    <source>
        <dbReference type="ARBA" id="ARBA00022448"/>
    </source>
</evidence>
<keyword evidence="4" id="KW-0997">Cell inner membrane</keyword>
<dbReference type="InterPro" id="IPR050388">
    <property type="entry name" value="ABC_Ni/Peptide_Import"/>
</dbReference>
<dbReference type="Pfam" id="PF08352">
    <property type="entry name" value="oligo_HPY"/>
    <property type="match status" value="1"/>
</dbReference>
<dbReference type="PROSITE" id="PS50893">
    <property type="entry name" value="ABC_TRANSPORTER_2"/>
    <property type="match status" value="1"/>
</dbReference>
<keyword evidence="3" id="KW-1003">Cell membrane</keyword>
<dbReference type="AlphaFoldDB" id="A0A7J3MY59"/>
<evidence type="ECO:0000256" key="4">
    <source>
        <dbReference type="ARBA" id="ARBA00022519"/>
    </source>
</evidence>
<feature type="domain" description="ABC transporter" evidence="9">
    <location>
        <begin position="5"/>
        <end position="253"/>
    </location>
</feature>
<dbReference type="InterPro" id="IPR027417">
    <property type="entry name" value="P-loop_NTPase"/>
</dbReference>
<evidence type="ECO:0000313" key="11">
    <source>
        <dbReference type="EMBL" id="HGT98487.1"/>
    </source>
</evidence>
<comment type="caution">
    <text evidence="11">The sequence shown here is derived from an EMBL/GenBank/DDBJ whole genome shotgun (WGS) entry which is preliminary data.</text>
</comment>
<keyword evidence="2" id="KW-0813">Transport</keyword>
<organism evidence="11">
    <name type="scientific">Ignisphaera aggregans</name>
    <dbReference type="NCBI Taxonomy" id="334771"/>
    <lineage>
        <taxon>Archaea</taxon>
        <taxon>Thermoproteota</taxon>
        <taxon>Thermoprotei</taxon>
        <taxon>Desulfurococcales</taxon>
        <taxon>Desulfurococcaceae</taxon>
        <taxon>Ignisphaera</taxon>
    </lineage>
</organism>
<keyword evidence="5" id="KW-0547">Nucleotide-binding</keyword>
<dbReference type="InterPro" id="IPR017871">
    <property type="entry name" value="ABC_transporter-like_CS"/>
</dbReference>
<evidence type="ECO:0000256" key="8">
    <source>
        <dbReference type="ARBA" id="ARBA00023136"/>
    </source>
</evidence>
<evidence type="ECO:0000313" key="10">
    <source>
        <dbReference type="EMBL" id="HFQ79542.1"/>
    </source>
</evidence>
<dbReference type="InterPro" id="IPR003593">
    <property type="entry name" value="AAA+_ATPase"/>
</dbReference>
<dbReference type="EMBL" id="DTAU01000143">
    <property type="protein sequence ID" value="HFQ79542.1"/>
    <property type="molecule type" value="Genomic_DNA"/>
</dbReference>
<evidence type="ECO:0000259" key="9">
    <source>
        <dbReference type="PROSITE" id="PS50893"/>
    </source>
</evidence>
<accession>A0A7J3MY59</accession>
<dbReference type="Gene3D" id="3.40.50.300">
    <property type="entry name" value="P-loop containing nucleotide triphosphate hydrolases"/>
    <property type="match status" value="1"/>
</dbReference>
<evidence type="ECO:0000256" key="7">
    <source>
        <dbReference type="ARBA" id="ARBA00022967"/>
    </source>
</evidence>
<evidence type="ECO:0000256" key="3">
    <source>
        <dbReference type="ARBA" id="ARBA00022475"/>
    </source>
</evidence>
<dbReference type="InterPro" id="IPR003439">
    <property type="entry name" value="ABC_transporter-like_ATP-bd"/>
</dbReference>
<dbReference type="InterPro" id="IPR013563">
    <property type="entry name" value="Oligopep_ABC_C"/>
</dbReference>
<gene>
    <name evidence="10" type="ORF">ENT99_07605</name>
    <name evidence="11" type="ORF">ENU64_03570</name>
</gene>
<dbReference type="NCBIfam" id="TIGR01727">
    <property type="entry name" value="oligo_HPY"/>
    <property type="match status" value="1"/>
</dbReference>
<comment type="subcellular location">
    <subcellularLocation>
        <location evidence="1">Cell membrane</location>
        <topology evidence="1">Peripheral membrane protein</topology>
    </subcellularLocation>
</comment>
<dbReference type="PANTHER" id="PTHR43297:SF14">
    <property type="entry name" value="ATPASE AAA-TYPE CORE DOMAIN-CONTAINING PROTEIN"/>
    <property type="match status" value="1"/>
</dbReference>
<dbReference type="PROSITE" id="PS00211">
    <property type="entry name" value="ABC_TRANSPORTER_1"/>
    <property type="match status" value="1"/>
</dbReference>
<dbReference type="SUPFAM" id="SSF52540">
    <property type="entry name" value="P-loop containing nucleoside triphosphate hydrolases"/>
    <property type="match status" value="1"/>
</dbReference>